<dbReference type="Proteomes" id="UP000054279">
    <property type="component" value="Unassembled WGS sequence"/>
</dbReference>
<organism evidence="2 3">
    <name type="scientific">Sphaerobolus stellatus (strain SS14)</name>
    <dbReference type="NCBI Taxonomy" id="990650"/>
    <lineage>
        <taxon>Eukaryota</taxon>
        <taxon>Fungi</taxon>
        <taxon>Dikarya</taxon>
        <taxon>Basidiomycota</taxon>
        <taxon>Agaricomycotina</taxon>
        <taxon>Agaricomycetes</taxon>
        <taxon>Phallomycetidae</taxon>
        <taxon>Geastrales</taxon>
        <taxon>Sphaerobolaceae</taxon>
        <taxon>Sphaerobolus</taxon>
    </lineage>
</organism>
<dbReference type="OrthoDB" id="3266438at2759"/>
<evidence type="ECO:0000313" key="3">
    <source>
        <dbReference type="Proteomes" id="UP000054279"/>
    </source>
</evidence>
<feature type="compositionally biased region" description="Polar residues" evidence="1">
    <location>
        <begin position="316"/>
        <end position="325"/>
    </location>
</feature>
<accession>A0A0C9VU19</accession>
<gene>
    <name evidence="2" type="ORF">M422DRAFT_255294</name>
</gene>
<dbReference type="AlphaFoldDB" id="A0A0C9VU19"/>
<evidence type="ECO:0000256" key="1">
    <source>
        <dbReference type="SAM" id="MobiDB-lite"/>
    </source>
</evidence>
<keyword evidence="3" id="KW-1185">Reference proteome</keyword>
<protein>
    <submittedName>
        <fullName evidence="2">Uncharacterized protein</fullName>
    </submittedName>
</protein>
<evidence type="ECO:0000313" key="2">
    <source>
        <dbReference type="EMBL" id="KIJ41681.1"/>
    </source>
</evidence>
<feature type="region of interest" description="Disordered" evidence="1">
    <location>
        <begin position="283"/>
        <end position="325"/>
    </location>
</feature>
<proteinExistence type="predicted"/>
<dbReference type="EMBL" id="KN837135">
    <property type="protein sequence ID" value="KIJ41681.1"/>
    <property type="molecule type" value="Genomic_DNA"/>
</dbReference>
<reference evidence="2 3" key="1">
    <citation type="submission" date="2014-06" db="EMBL/GenBank/DDBJ databases">
        <title>Evolutionary Origins and Diversification of the Mycorrhizal Mutualists.</title>
        <authorList>
            <consortium name="DOE Joint Genome Institute"/>
            <consortium name="Mycorrhizal Genomics Consortium"/>
            <person name="Kohler A."/>
            <person name="Kuo A."/>
            <person name="Nagy L.G."/>
            <person name="Floudas D."/>
            <person name="Copeland A."/>
            <person name="Barry K.W."/>
            <person name="Cichocki N."/>
            <person name="Veneault-Fourrey C."/>
            <person name="LaButti K."/>
            <person name="Lindquist E.A."/>
            <person name="Lipzen A."/>
            <person name="Lundell T."/>
            <person name="Morin E."/>
            <person name="Murat C."/>
            <person name="Riley R."/>
            <person name="Ohm R."/>
            <person name="Sun H."/>
            <person name="Tunlid A."/>
            <person name="Henrissat B."/>
            <person name="Grigoriev I.V."/>
            <person name="Hibbett D.S."/>
            <person name="Martin F."/>
        </authorList>
    </citation>
    <scope>NUCLEOTIDE SEQUENCE [LARGE SCALE GENOMIC DNA]</scope>
    <source>
        <strain evidence="2 3">SS14</strain>
    </source>
</reference>
<dbReference type="HOGENOM" id="CLU_855735_0_0_1"/>
<name>A0A0C9VU19_SPHS4</name>
<feature type="region of interest" description="Disordered" evidence="1">
    <location>
        <begin position="1"/>
        <end position="22"/>
    </location>
</feature>
<sequence length="325" mass="36274">MPKANEPVQQTSSGYLAERYSPSPRIESRREIEVRAVEVNAGIPQDASFIKEIANAEGLNAVQRMALHKFNNMTPEQRMLKTQAETLACNLDLVRRYYVLDKPVEKVLTDLLKHYFVKPLNSYKRVYNAVEGYCQTHVMQIGLPLYNKEPCVCAIVNKYLTTQHPEIKITFRNAIFDSISKRIPLGSMTASFAHAHRVGVPVYKKVMEKKAAAAAQAQGIKVSPDRGSTGFWEAFEEELQLLVAKMGHNRRTSEWNQWEEDIIARDCIAQDAIVLTNAPQEMMDTEGPAQPVHSGISDVQPAQPALESATEPLPSATRSLGQPAA</sequence>